<dbReference type="SUPFAM" id="SSF103506">
    <property type="entry name" value="Mitochondrial carrier"/>
    <property type="match status" value="1"/>
</dbReference>
<comment type="similarity">
    <text evidence="2 15">Belongs to the mitochondrial carrier (TC 2.A.29) family.</text>
</comment>
<evidence type="ECO:0000256" key="5">
    <source>
        <dbReference type="ARBA" id="ARBA00022449"/>
    </source>
</evidence>
<feature type="compositionally biased region" description="Low complexity" evidence="17">
    <location>
        <begin position="44"/>
        <end position="95"/>
    </location>
</feature>
<gene>
    <name evidence="18" type="ORF">LY90DRAFT_705657</name>
</gene>
<dbReference type="EMBL" id="MCOG01000184">
    <property type="protein sequence ID" value="ORY28663.1"/>
    <property type="molecule type" value="Genomic_DNA"/>
</dbReference>
<evidence type="ECO:0000256" key="1">
    <source>
        <dbReference type="ARBA" id="ARBA00004448"/>
    </source>
</evidence>
<evidence type="ECO:0000313" key="19">
    <source>
        <dbReference type="Proteomes" id="UP000193920"/>
    </source>
</evidence>
<feature type="repeat" description="Solcar" evidence="14">
    <location>
        <begin position="347"/>
        <end position="435"/>
    </location>
</feature>
<feature type="transmembrane region" description="Helical" evidence="16">
    <location>
        <begin position="419"/>
        <end position="440"/>
    </location>
</feature>
<dbReference type="GO" id="GO:0005743">
    <property type="term" value="C:mitochondrial inner membrane"/>
    <property type="evidence" value="ECO:0007669"/>
    <property type="project" value="UniProtKB-SubCell"/>
</dbReference>
<dbReference type="InterPro" id="IPR002067">
    <property type="entry name" value="MCP"/>
</dbReference>
<dbReference type="InterPro" id="IPR018108">
    <property type="entry name" value="MCP_transmembrane"/>
</dbReference>
<keyword evidence="8" id="KW-0999">Mitochondrion inner membrane</keyword>
<keyword evidence="10" id="KW-0496">Mitochondrion</keyword>
<keyword evidence="5" id="KW-0050">Antiport</keyword>
<dbReference type="InterPro" id="IPR023395">
    <property type="entry name" value="MCP_dom_sf"/>
</dbReference>
<evidence type="ECO:0000256" key="15">
    <source>
        <dbReference type="RuleBase" id="RU000488"/>
    </source>
</evidence>
<comment type="subcellular location">
    <subcellularLocation>
        <location evidence="16">Membrane</location>
        <topology evidence="16">Multi-pass membrane protein</topology>
    </subcellularLocation>
    <subcellularLocation>
        <location evidence="1">Mitochondrion inner membrane</location>
        <topology evidence="1">Multi-pass membrane protein</topology>
    </subcellularLocation>
</comment>
<dbReference type="InterPro" id="IPR002113">
    <property type="entry name" value="ADT_euk_type"/>
</dbReference>
<dbReference type="GO" id="GO:0140021">
    <property type="term" value="P:mitochondrial ADP transmembrane transport"/>
    <property type="evidence" value="ECO:0007669"/>
    <property type="project" value="InterPro"/>
</dbReference>
<dbReference type="PRINTS" id="PR00926">
    <property type="entry name" value="MITOCARRIER"/>
</dbReference>
<sequence length="455" mass="52107">MSESYDYGKDTSDIDSLINMDNSYNKNNSFNSYSSSNYNNYNNYSNFNNYNNNNNNNNNYSNPNTNTYNNSISSTKINNYSNHSTNSYSNNTSSSKSKDIQVNKSFSLVSSSRRKSKETQPLVFGFGLALDTLIKFAYAPVERLQILQQLQPVIPEINNRPSYNHIISAFSTITREQGIDSLWRGATAGLIRFIPSHVANYIIDRYKTKPLSAKRFKRKGLSDKEIQLYEEEYKNNSNVKVYIVSPLIKTLQWLNNKSNLSVAVTMALGYPLNLARVRLAADVGVGDLRTYHSISDCLNHIHSQGGILCMYQGWIESYIAYILYNYSAKAAYKQSMNYLFGKNISRPPLWKQWFIGQLVTRTAYVFIYPLETVKLRLMMQAGNKHIRYHHGWECLWRIISDEGILSLYKGIDVVLLSEILGWGIILGSGFVMDWLVGKLIGTEKKKSKSNHKFEK</sequence>
<dbReference type="STRING" id="1754190.A0A1Y2B1H4"/>
<comment type="catalytic activity">
    <reaction evidence="12">
        <text>ADP(in) + ATP(out) = ADP(out) + ATP(in)</text>
        <dbReference type="Rhea" id="RHEA:34999"/>
        <dbReference type="ChEBI" id="CHEBI:30616"/>
        <dbReference type="ChEBI" id="CHEBI:456216"/>
    </reaction>
    <physiologicalReaction direction="left-to-right" evidence="12">
        <dbReference type="Rhea" id="RHEA:35000"/>
    </physiologicalReaction>
</comment>
<comment type="subunit">
    <text evidence="3 16">Monomer.</text>
</comment>
<keyword evidence="4 15" id="KW-0813">Transport</keyword>
<feature type="repeat" description="Solcar" evidence="14">
    <location>
        <begin position="251"/>
        <end position="338"/>
    </location>
</feature>
<evidence type="ECO:0000256" key="10">
    <source>
        <dbReference type="ARBA" id="ARBA00023128"/>
    </source>
</evidence>
<dbReference type="PANTHER" id="PTHR45635:SF14">
    <property type="entry name" value="ADP_ATP TRANSLOCASE"/>
    <property type="match status" value="1"/>
</dbReference>
<evidence type="ECO:0000256" key="2">
    <source>
        <dbReference type="ARBA" id="ARBA00006375"/>
    </source>
</evidence>
<dbReference type="PANTHER" id="PTHR45635">
    <property type="entry name" value="ADP,ATP CARRIER PROTEIN 1-RELATED-RELATED"/>
    <property type="match status" value="1"/>
</dbReference>
<evidence type="ECO:0000256" key="16">
    <source>
        <dbReference type="RuleBase" id="RU368008"/>
    </source>
</evidence>
<reference evidence="18 19" key="1">
    <citation type="submission" date="2016-08" db="EMBL/GenBank/DDBJ databases">
        <title>A Parts List for Fungal Cellulosomes Revealed by Comparative Genomics.</title>
        <authorList>
            <consortium name="DOE Joint Genome Institute"/>
            <person name="Haitjema C.H."/>
            <person name="Gilmore S.P."/>
            <person name="Henske J.K."/>
            <person name="Solomon K.V."/>
            <person name="De Groot R."/>
            <person name="Kuo A."/>
            <person name="Mondo S.J."/>
            <person name="Salamov A.A."/>
            <person name="Labutti K."/>
            <person name="Zhao Z."/>
            <person name="Chiniquy J."/>
            <person name="Barry K."/>
            <person name="Brewer H.M."/>
            <person name="Purvine S.O."/>
            <person name="Wright A.T."/>
            <person name="Boxma B."/>
            <person name="Van Alen T."/>
            <person name="Hackstein J.H."/>
            <person name="Baker S.E."/>
            <person name="Grigoriev I.V."/>
            <person name="O'Malley M.A."/>
        </authorList>
    </citation>
    <scope>NUCLEOTIDE SEQUENCE [LARGE SCALE GENOMIC DNA]</scope>
    <source>
        <strain evidence="18 19">G1</strain>
    </source>
</reference>
<dbReference type="OrthoDB" id="270584at2759"/>
<keyword evidence="19" id="KW-1185">Reference proteome</keyword>
<evidence type="ECO:0000256" key="4">
    <source>
        <dbReference type="ARBA" id="ARBA00022448"/>
    </source>
</evidence>
<keyword evidence="7" id="KW-0677">Repeat</keyword>
<evidence type="ECO:0000256" key="9">
    <source>
        <dbReference type="ARBA" id="ARBA00022989"/>
    </source>
</evidence>
<evidence type="ECO:0000256" key="3">
    <source>
        <dbReference type="ARBA" id="ARBA00011245"/>
    </source>
</evidence>
<keyword evidence="9 16" id="KW-1133">Transmembrane helix</keyword>
<evidence type="ECO:0000256" key="7">
    <source>
        <dbReference type="ARBA" id="ARBA00022737"/>
    </source>
</evidence>
<evidence type="ECO:0000256" key="17">
    <source>
        <dbReference type="SAM" id="MobiDB-lite"/>
    </source>
</evidence>
<evidence type="ECO:0000256" key="14">
    <source>
        <dbReference type="PROSITE-ProRule" id="PRU00282"/>
    </source>
</evidence>
<feature type="repeat" description="Solcar" evidence="14">
    <location>
        <begin position="119"/>
        <end position="210"/>
    </location>
</feature>
<name>A0A1Y2B1H4_9FUNG</name>
<dbReference type="PROSITE" id="PS50920">
    <property type="entry name" value="SOLCAR"/>
    <property type="match status" value="3"/>
</dbReference>
<evidence type="ECO:0000256" key="13">
    <source>
        <dbReference type="ARBA" id="ARBA00045250"/>
    </source>
</evidence>
<dbReference type="Gene3D" id="1.50.40.10">
    <property type="entry name" value="Mitochondrial carrier domain"/>
    <property type="match status" value="1"/>
</dbReference>
<accession>A0A1Y2B1H4</accession>
<evidence type="ECO:0000313" key="18">
    <source>
        <dbReference type="EMBL" id="ORY28663.1"/>
    </source>
</evidence>
<protein>
    <recommendedName>
        <fullName evidence="16">ADP/ATP translocase</fullName>
    </recommendedName>
    <alternativeName>
        <fullName evidence="16">ADP,ATP carrier protein</fullName>
    </alternativeName>
</protein>
<organism evidence="18 19">
    <name type="scientific">Neocallimastix californiae</name>
    <dbReference type="NCBI Taxonomy" id="1754190"/>
    <lineage>
        <taxon>Eukaryota</taxon>
        <taxon>Fungi</taxon>
        <taxon>Fungi incertae sedis</taxon>
        <taxon>Chytridiomycota</taxon>
        <taxon>Chytridiomycota incertae sedis</taxon>
        <taxon>Neocallimastigomycetes</taxon>
        <taxon>Neocallimastigales</taxon>
        <taxon>Neocallimastigaceae</taxon>
        <taxon>Neocallimastix</taxon>
    </lineage>
</organism>
<evidence type="ECO:0000256" key="12">
    <source>
        <dbReference type="ARBA" id="ARBA00024143"/>
    </source>
</evidence>
<dbReference type="GO" id="GO:0005471">
    <property type="term" value="F:ATP:ADP antiporter activity"/>
    <property type="evidence" value="ECO:0007669"/>
    <property type="project" value="UniProtKB-UniRule"/>
</dbReference>
<comment type="caution">
    <text evidence="16">Lacks conserved residue(s) required for the propagation of feature annotation.</text>
</comment>
<evidence type="ECO:0000256" key="6">
    <source>
        <dbReference type="ARBA" id="ARBA00022692"/>
    </source>
</evidence>
<feature type="region of interest" description="Disordered" evidence="17">
    <location>
        <begin position="44"/>
        <end position="97"/>
    </location>
</feature>
<dbReference type="Proteomes" id="UP000193920">
    <property type="component" value="Unassembled WGS sequence"/>
</dbReference>
<dbReference type="GO" id="GO:1990544">
    <property type="term" value="P:mitochondrial ATP transmembrane transport"/>
    <property type="evidence" value="ECO:0007669"/>
    <property type="project" value="InterPro"/>
</dbReference>
<comment type="caution">
    <text evidence="18">The sequence shown here is derived from an EMBL/GenBank/DDBJ whole genome shotgun (WGS) entry which is preliminary data.</text>
</comment>
<keyword evidence="6 14" id="KW-0812">Transmembrane</keyword>
<proteinExistence type="inferred from homology"/>
<evidence type="ECO:0000256" key="8">
    <source>
        <dbReference type="ARBA" id="ARBA00022792"/>
    </source>
</evidence>
<evidence type="ECO:0000256" key="11">
    <source>
        <dbReference type="ARBA" id="ARBA00023136"/>
    </source>
</evidence>
<comment type="function">
    <text evidence="16">Catalyzes the exchange of ADP and ATP across the membrane.</text>
</comment>
<dbReference type="AlphaFoldDB" id="A0A1Y2B1H4"/>
<keyword evidence="11 14" id="KW-0472">Membrane</keyword>
<dbReference type="Pfam" id="PF00153">
    <property type="entry name" value="Mito_carr"/>
    <property type="match status" value="3"/>
</dbReference>
<comment type="function">
    <text evidence="13">ADP:ATP antiporter that mediates import of ADP into the mitochondrial matrix for ATP synthesis, and export of ATP out to fuel the cell. Cycles between the cytoplasmic-open state (c-state) and the matrix-open state (m-state): operates by the alternating access mechanism with a single substrate-binding site intermittently exposed to either the cytosolic (c-state) or matrix (m-state) side of the inner mitochondrial membrane.</text>
</comment>